<name>A0AA86S4E0_9FABA</name>
<gene>
    <name evidence="1" type="ORF">AYBTSS11_LOCUS8880</name>
</gene>
<dbReference type="Gramene" id="rna-AYBTSS11_LOCUS8880">
    <property type="protein sequence ID" value="CAJ1938959.1"/>
    <property type="gene ID" value="gene-AYBTSS11_LOCUS8880"/>
</dbReference>
<dbReference type="AlphaFoldDB" id="A0AA86S4E0"/>
<organism evidence="1 2">
    <name type="scientific">Sphenostylis stenocarpa</name>
    <dbReference type="NCBI Taxonomy" id="92480"/>
    <lineage>
        <taxon>Eukaryota</taxon>
        <taxon>Viridiplantae</taxon>
        <taxon>Streptophyta</taxon>
        <taxon>Embryophyta</taxon>
        <taxon>Tracheophyta</taxon>
        <taxon>Spermatophyta</taxon>
        <taxon>Magnoliopsida</taxon>
        <taxon>eudicotyledons</taxon>
        <taxon>Gunneridae</taxon>
        <taxon>Pentapetalae</taxon>
        <taxon>rosids</taxon>
        <taxon>fabids</taxon>
        <taxon>Fabales</taxon>
        <taxon>Fabaceae</taxon>
        <taxon>Papilionoideae</taxon>
        <taxon>50 kb inversion clade</taxon>
        <taxon>NPAAA clade</taxon>
        <taxon>indigoferoid/millettioid clade</taxon>
        <taxon>Phaseoleae</taxon>
        <taxon>Sphenostylis</taxon>
    </lineage>
</organism>
<proteinExistence type="predicted"/>
<dbReference type="Proteomes" id="UP001189624">
    <property type="component" value="Chromosome 3"/>
</dbReference>
<evidence type="ECO:0000313" key="2">
    <source>
        <dbReference type="Proteomes" id="UP001189624"/>
    </source>
</evidence>
<protein>
    <submittedName>
        <fullName evidence="1">Uncharacterized protein</fullName>
    </submittedName>
</protein>
<evidence type="ECO:0000313" key="1">
    <source>
        <dbReference type="EMBL" id="CAJ1938959.1"/>
    </source>
</evidence>
<reference evidence="1" key="1">
    <citation type="submission" date="2023-10" db="EMBL/GenBank/DDBJ databases">
        <authorList>
            <person name="Domelevo Entfellner J.-B."/>
        </authorList>
    </citation>
    <scope>NUCLEOTIDE SEQUENCE</scope>
</reference>
<accession>A0AA86S4E0</accession>
<dbReference type="Gene3D" id="3.30.70.260">
    <property type="match status" value="1"/>
</dbReference>
<dbReference type="EMBL" id="OY731400">
    <property type="protein sequence ID" value="CAJ1938959.1"/>
    <property type="molecule type" value="Genomic_DNA"/>
</dbReference>
<keyword evidence="2" id="KW-1185">Reference proteome</keyword>
<sequence>MPVEVVQFYCKYNLDLLQQLFKEERCDAKLRLDKYIVEHGLITTMTTFVMTNLGLKTRISERRIAKY</sequence>